<dbReference type="OrthoDB" id="9814620at2"/>
<evidence type="ECO:0000313" key="1">
    <source>
        <dbReference type="EMBL" id="KAA5598957.1"/>
    </source>
</evidence>
<dbReference type="RefSeq" id="WP_150098252.1">
    <property type="nucleotide sequence ID" value="NZ_VWPL01000026.1"/>
</dbReference>
<dbReference type="SUPFAM" id="SSF101908">
    <property type="entry name" value="Putative isomerase YbhE"/>
    <property type="match status" value="1"/>
</dbReference>
<name>A0A5M6HTH1_9HYPH</name>
<comment type="caution">
    <text evidence="1">The sequence shown here is derived from an EMBL/GenBank/DDBJ whole genome shotgun (WGS) entry which is preliminary data.</text>
</comment>
<sequence length="350" mass="35439">MTANPGTPPTPSVADRVRHLTPGDTVTACGFLGETPVLVLAEGGILFASTDERRVAAHPGGVILCAACDGSRLLTGGDDGRVVETTADGTAREVFSGKAWIDTVALGPAGARAWSAGKTVHADTGKIEPGKGAPKTFAAPSTPGGLAFAPKGVRLAVSHYGGVTLWFPNAATKPDVLDWKGSHLPVTWSPDGRFVVTAMHEPQLHGWRVADGANMRMSGYPGRVRSMSWTATGNGLATGGATALIVWPFAAKDGPMGREPAIFAAGSSRIAAVACHPTTEIAAIGFEDGLILLIRLSDGAEILVRPPGAGPVSALAWAGKGAAKGAAKGAGNASTLLYGTEDGAAGILTL</sequence>
<proteinExistence type="predicted"/>
<gene>
    <name evidence="1" type="ORF">F1193_13050</name>
</gene>
<dbReference type="InterPro" id="IPR015943">
    <property type="entry name" value="WD40/YVTN_repeat-like_dom_sf"/>
</dbReference>
<organism evidence="1 2">
    <name type="scientific">Blastochloris sulfoviridis</name>
    <dbReference type="NCBI Taxonomy" id="50712"/>
    <lineage>
        <taxon>Bacteria</taxon>
        <taxon>Pseudomonadati</taxon>
        <taxon>Pseudomonadota</taxon>
        <taxon>Alphaproteobacteria</taxon>
        <taxon>Hyphomicrobiales</taxon>
        <taxon>Blastochloridaceae</taxon>
        <taxon>Blastochloris</taxon>
    </lineage>
</organism>
<protein>
    <submittedName>
        <fullName evidence="1">WD40 repeat domain-containing protein</fullName>
    </submittedName>
</protein>
<evidence type="ECO:0000313" key="2">
    <source>
        <dbReference type="Proteomes" id="UP000323886"/>
    </source>
</evidence>
<dbReference type="EMBL" id="VWPL01000026">
    <property type="protein sequence ID" value="KAA5598957.1"/>
    <property type="molecule type" value="Genomic_DNA"/>
</dbReference>
<dbReference type="Gene3D" id="2.130.10.10">
    <property type="entry name" value="YVTN repeat-like/Quinoprotein amine dehydrogenase"/>
    <property type="match status" value="1"/>
</dbReference>
<dbReference type="Proteomes" id="UP000323886">
    <property type="component" value="Unassembled WGS sequence"/>
</dbReference>
<accession>A0A5M6HTH1</accession>
<dbReference type="AlphaFoldDB" id="A0A5M6HTH1"/>
<reference evidence="1 2" key="1">
    <citation type="submission" date="2019-09" db="EMBL/GenBank/DDBJ databases">
        <title>Draft Whole-Genome sequence of Blastochloris sulfoviridis DSM 729.</title>
        <authorList>
            <person name="Meyer T.E."/>
            <person name="Kyndt J.A."/>
        </authorList>
    </citation>
    <scope>NUCLEOTIDE SEQUENCE [LARGE SCALE GENOMIC DNA]</scope>
    <source>
        <strain evidence="1 2">DSM 729</strain>
    </source>
</reference>
<keyword evidence="2" id="KW-1185">Reference proteome</keyword>